<evidence type="ECO:0000256" key="12">
    <source>
        <dbReference type="ARBA" id="ARBA00031627"/>
    </source>
</evidence>
<dbReference type="CTD" id="4379864"/>
<dbReference type="PANTHER" id="PTHR35249">
    <property type="entry name" value="DYNEIN REGULATORY COMPLEX SUBUNIT 7"/>
    <property type="match status" value="1"/>
</dbReference>
<dbReference type="Pfam" id="PF24667">
    <property type="entry name" value="MORN_DRC7"/>
    <property type="match status" value="1"/>
</dbReference>
<dbReference type="GO" id="GO:0030154">
    <property type="term" value="P:cell differentiation"/>
    <property type="evidence" value="ECO:0007669"/>
    <property type="project" value="UniProtKB-KW"/>
</dbReference>
<reference evidence="19" key="1">
    <citation type="submission" date="2025-08" db="UniProtKB">
        <authorList>
            <consortium name="RefSeq"/>
        </authorList>
    </citation>
    <scope>IDENTIFICATION</scope>
    <source>
        <strain evidence="19">USDA-PBARC FA_bdor</strain>
        <tissue evidence="19">Whole organism</tissue>
    </source>
</reference>
<comment type="subcellular location">
    <subcellularLocation>
        <location evidence="1">Cytoplasm</location>
        <location evidence="1">Cytoskeleton</location>
        <location evidence="1">Flagellum axoneme</location>
    </subcellularLocation>
</comment>
<evidence type="ECO:0000256" key="5">
    <source>
        <dbReference type="ARBA" id="ARBA00022782"/>
    </source>
</evidence>
<dbReference type="GO" id="GO:0031514">
    <property type="term" value="C:motile cilium"/>
    <property type="evidence" value="ECO:0007669"/>
    <property type="project" value="TreeGrafter"/>
</dbReference>
<evidence type="ECO:0000313" key="19">
    <source>
        <dbReference type="RefSeq" id="XP_011303464.1"/>
    </source>
</evidence>
<dbReference type="InterPro" id="IPR056291">
    <property type="entry name" value="MORN_DRC7"/>
</dbReference>
<gene>
    <name evidence="19" type="primary">lobo</name>
</gene>
<keyword evidence="10" id="KW-0206">Cytoskeleton</keyword>
<feature type="coiled-coil region" evidence="14">
    <location>
        <begin position="243"/>
        <end position="275"/>
    </location>
</feature>
<evidence type="ECO:0000259" key="15">
    <source>
        <dbReference type="Pfam" id="PF24656"/>
    </source>
</evidence>
<evidence type="ECO:0000259" key="16">
    <source>
        <dbReference type="Pfam" id="PF24667"/>
    </source>
</evidence>
<dbReference type="RefSeq" id="XP_011303464.1">
    <property type="nucleotide sequence ID" value="XM_011305162.1"/>
</dbReference>
<dbReference type="InterPro" id="IPR056292">
    <property type="entry name" value="DRC7_C"/>
</dbReference>
<evidence type="ECO:0000256" key="2">
    <source>
        <dbReference type="ARBA" id="ARBA00010738"/>
    </source>
</evidence>
<sequence length="859" mass="101277">MQTIQEDMRTCQETFEFDGEGEEGGEPLEFPPKFGYQYKDLQDVEKALGLIRLSWPEVELEDERLASLPPSYQTTTEKEKLLLWHAENFRKQFHTIYRDRRPLLLVCDNECGIQKFVSTNIKPSTLSYPQLHTWLGCAKFVSDHLAYEPLSKPLALPERLCSPTWMLITQTANSFEYSTLLVSLLLGQGYNAYVVSGYASKEQTMCDLSMRSCPYLPITRTPPVSSTPEDCSRYRVKSPPDFRSKLLLEMEELERQRLQDEVDNQERERQRMIHEQEQPPPDKFWGHRVHSWVLILPNDSTEGTRYEEIKSPVFIEATSGYFYDLSDPETRHLYHGIESVWNDRNYWVNMQICTESCTALTWDLDNTSHWERLLPGEPSRLLLSEDKEEDYNVLQDKHLDMPFPYVDEIQISSLDFERRYPNGRKILLFKKIKSEFFAPYVQMDGLTSKMTEFEDYEYQSPVMIMENYQNRGDKLVESIKDLISGSVSDSYERGRPDACKEHKYSSMGSNSVEDERSLEFFDVMRIDGLRRIDANLTHLNQHYVNRKDFLYHRSVLFSTDNGPIPQHNIHYRKISRITEMFRRDESVDAHKDVAIREFSIDDNEIRLKYHYGEDEITRASRIFVKPPVAERGERLVFDETMTTGYHPDPMAQPPKSLELFYLLEMLLRDEVQAVNYVRDAEKEISVFLKTRKKEYFMPRLIVSMFDRNRNEEAKAGMFAKEELLRAQSQREVEEDIDYLRPFLARLGNPKALTKLQAYEVRQECLNDLKITLTNRANDILRRFENCKARLQQLQRKSAEDEDLSKEEKEKLNEEINEVNLIMHTLDIRLKRHVELSSDRYRVMVRILDEDERLLPLKGK</sequence>
<dbReference type="KEGG" id="fas:105266764"/>
<dbReference type="InterPro" id="IPR056290">
    <property type="entry name" value="CEPT76/DRC7_peptidase-like_dom"/>
</dbReference>
<feature type="coiled-coil region" evidence="14">
    <location>
        <begin position="776"/>
        <end position="810"/>
    </location>
</feature>
<dbReference type="Pfam" id="PF24671">
    <property type="entry name" value="DRC7_C"/>
    <property type="match status" value="1"/>
</dbReference>
<feature type="domain" description="CEP76/DRC7 peptidase-like" evidence="15">
    <location>
        <begin position="290"/>
        <end position="373"/>
    </location>
</feature>
<dbReference type="GeneID" id="105266764"/>
<keyword evidence="9" id="KW-0969">Cilium</keyword>
<feature type="domain" description="Dynein regulatory complex subunit 7 MORN" evidence="16">
    <location>
        <begin position="421"/>
        <end position="703"/>
    </location>
</feature>
<evidence type="ECO:0000259" key="17">
    <source>
        <dbReference type="Pfam" id="PF24671"/>
    </source>
</evidence>
<keyword evidence="7" id="KW-0744">Spermatogenesis</keyword>
<evidence type="ECO:0000256" key="9">
    <source>
        <dbReference type="ARBA" id="ARBA00023069"/>
    </source>
</evidence>
<evidence type="ECO:0000256" key="1">
    <source>
        <dbReference type="ARBA" id="ARBA00004611"/>
    </source>
</evidence>
<evidence type="ECO:0000256" key="11">
    <source>
        <dbReference type="ARBA" id="ARBA00023273"/>
    </source>
</evidence>
<keyword evidence="8 14" id="KW-0175">Coiled coil</keyword>
<evidence type="ECO:0000256" key="8">
    <source>
        <dbReference type="ARBA" id="ARBA00023054"/>
    </source>
</evidence>
<evidence type="ECO:0000256" key="13">
    <source>
        <dbReference type="ARBA" id="ARBA00031733"/>
    </source>
</evidence>
<evidence type="ECO:0000256" key="14">
    <source>
        <dbReference type="SAM" id="Coils"/>
    </source>
</evidence>
<keyword evidence="4" id="KW-0963">Cytoplasm</keyword>
<keyword evidence="5" id="KW-0221">Differentiation</keyword>
<evidence type="ECO:0000256" key="6">
    <source>
        <dbReference type="ARBA" id="ARBA00022846"/>
    </source>
</evidence>
<evidence type="ECO:0000256" key="7">
    <source>
        <dbReference type="ARBA" id="ARBA00022871"/>
    </source>
</evidence>
<dbReference type="SUPFAM" id="SSF54001">
    <property type="entry name" value="Cysteine proteinases"/>
    <property type="match status" value="1"/>
</dbReference>
<dbReference type="InterPro" id="IPR033551">
    <property type="entry name" value="DRC7/lobo"/>
</dbReference>
<dbReference type="GO" id="GO:0030317">
    <property type="term" value="P:flagellated sperm motility"/>
    <property type="evidence" value="ECO:0007669"/>
    <property type="project" value="TreeGrafter"/>
</dbReference>
<proteinExistence type="inferred from homology"/>
<dbReference type="Proteomes" id="UP000694866">
    <property type="component" value="Unplaced"/>
</dbReference>
<dbReference type="GO" id="GO:0007283">
    <property type="term" value="P:spermatogenesis"/>
    <property type="evidence" value="ECO:0007669"/>
    <property type="project" value="UniProtKB-KW"/>
</dbReference>
<organism evidence="18 19">
    <name type="scientific">Fopius arisanus</name>
    <dbReference type="NCBI Taxonomy" id="64838"/>
    <lineage>
        <taxon>Eukaryota</taxon>
        <taxon>Metazoa</taxon>
        <taxon>Ecdysozoa</taxon>
        <taxon>Arthropoda</taxon>
        <taxon>Hexapoda</taxon>
        <taxon>Insecta</taxon>
        <taxon>Pterygota</taxon>
        <taxon>Neoptera</taxon>
        <taxon>Endopterygota</taxon>
        <taxon>Hymenoptera</taxon>
        <taxon>Apocrita</taxon>
        <taxon>Ichneumonoidea</taxon>
        <taxon>Braconidae</taxon>
        <taxon>Opiinae</taxon>
        <taxon>Fopius</taxon>
    </lineage>
</organism>
<dbReference type="InterPro" id="IPR038765">
    <property type="entry name" value="Papain-like_cys_pep_sf"/>
</dbReference>
<comment type="similarity">
    <text evidence="2">Belongs to the DRC7 family.</text>
</comment>
<dbReference type="AlphaFoldDB" id="A0A9R1U0G0"/>
<keyword evidence="11" id="KW-0966">Cell projection</keyword>
<keyword evidence="18" id="KW-1185">Reference proteome</keyword>
<evidence type="ECO:0000256" key="10">
    <source>
        <dbReference type="ARBA" id="ARBA00023212"/>
    </source>
</evidence>
<dbReference type="Pfam" id="PF24656">
    <property type="entry name" value="CEPT76_peptidase"/>
    <property type="match status" value="1"/>
</dbReference>
<evidence type="ECO:0000256" key="3">
    <source>
        <dbReference type="ARBA" id="ARBA00021303"/>
    </source>
</evidence>
<keyword evidence="6" id="KW-0282">Flagellum</keyword>
<feature type="domain" description="Dynein regulatory complex subunit 7 C-terminal" evidence="17">
    <location>
        <begin position="751"/>
        <end position="855"/>
    </location>
</feature>
<evidence type="ECO:0000313" key="18">
    <source>
        <dbReference type="Proteomes" id="UP000694866"/>
    </source>
</evidence>
<accession>A0A9R1U0G0</accession>
<dbReference type="PANTHER" id="PTHR35249:SF2">
    <property type="entry name" value="DYNEIN REGULATORY COMPLEX SUBUNIT 7"/>
    <property type="match status" value="1"/>
</dbReference>
<dbReference type="OrthoDB" id="10262874at2759"/>
<evidence type="ECO:0000256" key="4">
    <source>
        <dbReference type="ARBA" id="ARBA00022490"/>
    </source>
</evidence>
<name>A0A9R1U0G0_9HYME</name>
<protein>
    <recommendedName>
        <fullName evidence="3">Dynein regulatory complex subunit 7</fullName>
    </recommendedName>
    <alternativeName>
        <fullName evidence="12">Coiled-coil domain-containing protein 135</fullName>
    </alternativeName>
    <alternativeName>
        <fullName evidence="13">Coiled-coil domain-containing protein lobo homolog</fullName>
    </alternativeName>
</protein>